<dbReference type="EMBL" id="SMKX01000050">
    <property type="protein sequence ID" value="TDD58544.1"/>
    <property type="molecule type" value="Genomic_DNA"/>
</dbReference>
<keyword evidence="2" id="KW-1185">Reference proteome</keyword>
<name>A0A4R4ZL26_9ACTN</name>
<protein>
    <submittedName>
        <fullName evidence="1">Uncharacterized protein</fullName>
    </submittedName>
</protein>
<evidence type="ECO:0000313" key="1">
    <source>
        <dbReference type="EMBL" id="TDD58544.1"/>
    </source>
</evidence>
<dbReference type="AlphaFoldDB" id="A0A4R4ZL26"/>
<evidence type="ECO:0000313" key="2">
    <source>
        <dbReference type="Proteomes" id="UP000295124"/>
    </source>
</evidence>
<dbReference type="Pfam" id="PF20117">
    <property type="entry name" value="DUF6507"/>
    <property type="match status" value="1"/>
</dbReference>
<accession>A0A4R4ZL26</accession>
<organism evidence="1 2">
    <name type="scientific">Kribbella antibiotica</name>
    <dbReference type="NCBI Taxonomy" id="190195"/>
    <lineage>
        <taxon>Bacteria</taxon>
        <taxon>Bacillati</taxon>
        <taxon>Actinomycetota</taxon>
        <taxon>Actinomycetes</taxon>
        <taxon>Propionibacteriales</taxon>
        <taxon>Kribbellaceae</taxon>
        <taxon>Kribbella</taxon>
    </lineage>
</organism>
<dbReference type="OrthoDB" id="3828108at2"/>
<dbReference type="InterPro" id="IPR045436">
    <property type="entry name" value="DUF6507"/>
</dbReference>
<proteinExistence type="predicted"/>
<sequence length="121" mass="12660">MDWDINVEGVSKVLTDTGAAATPFDGLAKDYGTKLQTVSEGLNYSSFMVVAAAIGEYAQHWAPTIEAAAKQMSASLMGAQNAVKAYMEGQNEMALNAQRAAGRGEMPVVPGVGAHGRNRAV</sequence>
<dbReference type="RefSeq" id="WP_132169046.1">
    <property type="nucleotide sequence ID" value="NZ_SMKX01000050.1"/>
</dbReference>
<comment type="caution">
    <text evidence="1">The sequence shown here is derived from an EMBL/GenBank/DDBJ whole genome shotgun (WGS) entry which is preliminary data.</text>
</comment>
<reference evidence="1 2" key="1">
    <citation type="submission" date="2019-03" db="EMBL/GenBank/DDBJ databases">
        <title>Draft genome sequences of novel Actinobacteria.</title>
        <authorList>
            <person name="Sahin N."/>
            <person name="Ay H."/>
            <person name="Saygin H."/>
        </authorList>
    </citation>
    <scope>NUCLEOTIDE SEQUENCE [LARGE SCALE GENOMIC DNA]</scope>
    <source>
        <strain evidence="1 2">JCM 13523</strain>
    </source>
</reference>
<dbReference type="Proteomes" id="UP000295124">
    <property type="component" value="Unassembled WGS sequence"/>
</dbReference>
<gene>
    <name evidence="1" type="ORF">E1263_18695</name>
</gene>